<evidence type="ECO:0000313" key="1">
    <source>
        <dbReference type="EMBL" id="OQE28363.1"/>
    </source>
</evidence>
<gene>
    <name evidence="1" type="ORF">PENSTE_c003G01558</name>
</gene>
<protein>
    <submittedName>
        <fullName evidence="1">Uncharacterized protein</fullName>
    </submittedName>
</protein>
<accession>A0A1V6TS31</accession>
<dbReference type="EMBL" id="MLKD01000003">
    <property type="protein sequence ID" value="OQE28363.1"/>
    <property type="molecule type" value="Genomic_DNA"/>
</dbReference>
<organism evidence="1 2">
    <name type="scientific">Penicillium steckii</name>
    <dbReference type="NCBI Taxonomy" id="303698"/>
    <lineage>
        <taxon>Eukaryota</taxon>
        <taxon>Fungi</taxon>
        <taxon>Dikarya</taxon>
        <taxon>Ascomycota</taxon>
        <taxon>Pezizomycotina</taxon>
        <taxon>Eurotiomycetes</taxon>
        <taxon>Eurotiomycetidae</taxon>
        <taxon>Eurotiales</taxon>
        <taxon>Aspergillaceae</taxon>
        <taxon>Penicillium</taxon>
    </lineage>
</organism>
<reference evidence="2" key="1">
    <citation type="journal article" date="2017" name="Nat. Microbiol.">
        <title>Global analysis of biosynthetic gene clusters reveals vast potential of secondary metabolite production in Penicillium species.</title>
        <authorList>
            <person name="Nielsen J.C."/>
            <person name="Grijseels S."/>
            <person name="Prigent S."/>
            <person name="Ji B."/>
            <person name="Dainat J."/>
            <person name="Nielsen K.F."/>
            <person name="Frisvad J.C."/>
            <person name="Workman M."/>
            <person name="Nielsen J."/>
        </authorList>
    </citation>
    <scope>NUCLEOTIDE SEQUENCE [LARGE SCALE GENOMIC DNA]</scope>
    <source>
        <strain evidence="2">IBT 24891</strain>
    </source>
</reference>
<dbReference type="AlphaFoldDB" id="A0A1V6TS31"/>
<keyword evidence="2" id="KW-1185">Reference proteome</keyword>
<comment type="caution">
    <text evidence="1">The sequence shown here is derived from an EMBL/GenBank/DDBJ whole genome shotgun (WGS) entry which is preliminary data.</text>
</comment>
<dbReference type="OrthoDB" id="2103397at2759"/>
<sequence length="289" mass="33342">MYTQFSPTPNASSEEFVQRQLDRILVAALYLEHNQITREQFQQEFNDVCSRVEAQRSHALQAHTLYFDEVMKVFPDLHFRFKPFSKSWRESSTSFPIPGWFKTGIGRLGNGSEDKATRLRDLLDYVMVRLDYFNSREGHSHELDIKSRMSFSYNTVEYQGKRSSLFSVPDYSLWHGSENEAAVQLVVFETNNSALGCRSQVKVCPCCEAQVIATMAMVYSERKNRGETKCAVYGLSTDCERFAFYHVDDYGDWSYFDLKAAVDGDGVDYEDIANLLAFIFYEISCSRDL</sequence>
<dbReference type="Proteomes" id="UP000191285">
    <property type="component" value="Unassembled WGS sequence"/>
</dbReference>
<proteinExistence type="predicted"/>
<evidence type="ECO:0000313" key="2">
    <source>
        <dbReference type="Proteomes" id="UP000191285"/>
    </source>
</evidence>
<name>A0A1V6TS31_9EURO</name>